<gene>
    <name evidence="5" type="ORF">PUT78_17025</name>
</gene>
<evidence type="ECO:0000256" key="1">
    <source>
        <dbReference type="ARBA" id="ARBA00023015"/>
    </source>
</evidence>
<dbReference type="SMART" id="SM00895">
    <property type="entry name" value="FCD"/>
    <property type="match status" value="1"/>
</dbReference>
<proteinExistence type="predicted"/>
<dbReference type="InterPro" id="IPR036390">
    <property type="entry name" value="WH_DNA-bd_sf"/>
</dbReference>
<dbReference type="InterPro" id="IPR011711">
    <property type="entry name" value="GntR_C"/>
</dbReference>
<protein>
    <submittedName>
        <fullName evidence="5">GntR family transcriptional regulator</fullName>
    </submittedName>
</protein>
<evidence type="ECO:0000256" key="3">
    <source>
        <dbReference type="ARBA" id="ARBA00023163"/>
    </source>
</evidence>
<dbReference type="Pfam" id="PF07729">
    <property type="entry name" value="FCD"/>
    <property type="match status" value="1"/>
</dbReference>
<dbReference type="PRINTS" id="PR00035">
    <property type="entry name" value="HTHGNTR"/>
</dbReference>
<organism evidence="5 6">
    <name type="scientific">Roseinatronobacter alkalisoli</name>
    <dbReference type="NCBI Taxonomy" id="3028235"/>
    <lineage>
        <taxon>Bacteria</taxon>
        <taxon>Pseudomonadati</taxon>
        <taxon>Pseudomonadota</taxon>
        <taxon>Alphaproteobacteria</taxon>
        <taxon>Rhodobacterales</taxon>
        <taxon>Paracoccaceae</taxon>
        <taxon>Roseinatronobacter</taxon>
    </lineage>
</organism>
<dbReference type="SMART" id="SM00345">
    <property type="entry name" value="HTH_GNTR"/>
    <property type="match status" value="1"/>
</dbReference>
<dbReference type="EMBL" id="JAQZSM010000019">
    <property type="protein sequence ID" value="MDD7972800.1"/>
    <property type="molecule type" value="Genomic_DNA"/>
</dbReference>
<keyword evidence="6" id="KW-1185">Reference proteome</keyword>
<dbReference type="CDD" id="cd07377">
    <property type="entry name" value="WHTH_GntR"/>
    <property type="match status" value="1"/>
</dbReference>
<dbReference type="PANTHER" id="PTHR43537:SF45">
    <property type="entry name" value="GNTR FAMILY REGULATORY PROTEIN"/>
    <property type="match status" value="1"/>
</dbReference>
<dbReference type="PANTHER" id="PTHR43537">
    <property type="entry name" value="TRANSCRIPTIONAL REGULATOR, GNTR FAMILY"/>
    <property type="match status" value="1"/>
</dbReference>
<evidence type="ECO:0000259" key="4">
    <source>
        <dbReference type="PROSITE" id="PS50949"/>
    </source>
</evidence>
<feature type="domain" description="HTH gntR-type" evidence="4">
    <location>
        <begin position="8"/>
        <end position="75"/>
    </location>
</feature>
<dbReference type="InterPro" id="IPR000524">
    <property type="entry name" value="Tscrpt_reg_HTH_GntR"/>
</dbReference>
<dbReference type="PROSITE" id="PS50949">
    <property type="entry name" value="HTH_GNTR"/>
    <property type="match status" value="1"/>
</dbReference>
<dbReference type="Pfam" id="PF00392">
    <property type="entry name" value="GntR"/>
    <property type="match status" value="1"/>
</dbReference>
<dbReference type="InterPro" id="IPR008920">
    <property type="entry name" value="TF_FadR/GntR_C"/>
</dbReference>
<reference evidence="5" key="1">
    <citation type="submission" date="2023-02" db="EMBL/GenBank/DDBJ databases">
        <title>Description of Roseinatronobacter alkalisoli sp. nov., an alkaliphilic bacerium isolated from soda soil.</title>
        <authorList>
            <person name="Wei W."/>
        </authorList>
    </citation>
    <scope>NUCLEOTIDE SEQUENCE</scope>
    <source>
        <strain evidence="5">HJB301</strain>
    </source>
</reference>
<dbReference type="Proteomes" id="UP001431784">
    <property type="component" value="Unassembled WGS sequence"/>
</dbReference>
<dbReference type="SUPFAM" id="SSF46785">
    <property type="entry name" value="Winged helix' DNA-binding domain"/>
    <property type="match status" value="1"/>
</dbReference>
<evidence type="ECO:0000313" key="6">
    <source>
        <dbReference type="Proteomes" id="UP001431784"/>
    </source>
</evidence>
<comment type="caution">
    <text evidence="5">The sequence shown here is derived from an EMBL/GenBank/DDBJ whole genome shotgun (WGS) entry which is preliminary data.</text>
</comment>
<accession>A0ABT5TDM5</accession>
<keyword evidence="2" id="KW-0238">DNA-binding</keyword>
<keyword evidence="1" id="KW-0805">Transcription regulation</keyword>
<dbReference type="SUPFAM" id="SSF48008">
    <property type="entry name" value="GntR ligand-binding domain-like"/>
    <property type="match status" value="1"/>
</dbReference>
<name>A0ABT5TDM5_9RHOB</name>
<dbReference type="InterPro" id="IPR036388">
    <property type="entry name" value="WH-like_DNA-bd_sf"/>
</dbReference>
<evidence type="ECO:0000256" key="2">
    <source>
        <dbReference type="ARBA" id="ARBA00023125"/>
    </source>
</evidence>
<dbReference type="Gene3D" id="1.10.10.10">
    <property type="entry name" value="Winged helix-like DNA-binding domain superfamily/Winged helix DNA-binding domain"/>
    <property type="match status" value="1"/>
</dbReference>
<dbReference type="RefSeq" id="WP_274353476.1">
    <property type="nucleotide sequence ID" value="NZ_JAQZSM010000019.1"/>
</dbReference>
<keyword evidence="3" id="KW-0804">Transcription</keyword>
<dbReference type="Gene3D" id="1.20.120.530">
    <property type="entry name" value="GntR ligand-binding domain-like"/>
    <property type="match status" value="1"/>
</dbReference>
<evidence type="ECO:0000313" key="5">
    <source>
        <dbReference type="EMBL" id="MDD7972800.1"/>
    </source>
</evidence>
<sequence length="227" mass="25735">MTTPKRKQSRADVIYESLRRMIVTLELPPKHVLQERELAEKFAVSRTPVREAILRLAEQELVVIAPQHGTFVAAISPDSVRQAHFLRVNLETPVVDMLCQAGELDLSVPRAVILEQKLVARHNSYAEYMPLDDRFHQSLFEIAGMGGIWQVIHARKAHLDRIRFLKAAERSELDTLTRQHEAILDGIANRSRLGAQELIRAHVSGSLAFMQSLLHSNPELFEQTAEP</sequence>